<reference evidence="2" key="1">
    <citation type="journal article" date="2019" name="Environ. Microbiol.">
        <title>Fungal ecological strategies reflected in gene transcription - a case study of two litter decomposers.</title>
        <authorList>
            <person name="Barbi F."/>
            <person name="Kohler A."/>
            <person name="Barry K."/>
            <person name="Baskaran P."/>
            <person name="Daum C."/>
            <person name="Fauchery L."/>
            <person name="Ihrmark K."/>
            <person name="Kuo A."/>
            <person name="LaButti K."/>
            <person name="Lipzen A."/>
            <person name="Morin E."/>
            <person name="Grigoriev I.V."/>
            <person name="Henrissat B."/>
            <person name="Lindahl B."/>
            <person name="Martin F."/>
        </authorList>
    </citation>
    <scope>NUCLEOTIDE SEQUENCE</scope>
    <source>
        <strain evidence="2">JB14</strain>
    </source>
</reference>
<dbReference type="Proteomes" id="UP000799118">
    <property type="component" value="Unassembled WGS sequence"/>
</dbReference>
<protein>
    <submittedName>
        <fullName evidence="2">Uncharacterized protein</fullName>
    </submittedName>
</protein>
<proteinExistence type="predicted"/>
<sequence>MPDLTNRESTQLSTTLPQGTPCQSSPFQRSKAQTPATKIGSTTNLAWSSIDEVNYPVNVPFPPAEVILGWLNLSSESSSDDLLSGTGILAALIHRGQALSPPYQRSHLPLQAHWYQTSREQKTARQMLLMNPGTLNLLSTIIERESEAEHCSTSHPFLESSFPTPIPDPHADLTHLLDYDSRRTGLEICRVKLSYVKMVPLFNSSPEQPRIVAWYTPSLAVGSIKLKLQLRPA</sequence>
<evidence type="ECO:0000313" key="3">
    <source>
        <dbReference type="Proteomes" id="UP000799118"/>
    </source>
</evidence>
<evidence type="ECO:0000256" key="1">
    <source>
        <dbReference type="SAM" id="MobiDB-lite"/>
    </source>
</evidence>
<feature type="region of interest" description="Disordered" evidence="1">
    <location>
        <begin position="1"/>
        <end position="38"/>
    </location>
</feature>
<dbReference type="AlphaFoldDB" id="A0A6A4HW36"/>
<keyword evidence="3" id="KW-1185">Reference proteome</keyword>
<accession>A0A6A4HW36</accession>
<feature type="compositionally biased region" description="Polar residues" evidence="1">
    <location>
        <begin position="7"/>
        <end position="38"/>
    </location>
</feature>
<name>A0A6A4HW36_9AGAR</name>
<dbReference type="EMBL" id="ML769435">
    <property type="protein sequence ID" value="KAE9402436.1"/>
    <property type="molecule type" value="Genomic_DNA"/>
</dbReference>
<organism evidence="2 3">
    <name type="scientific">Gymnopus androsaceus JB14</name>
    <dbReference type="NCBI Taxonomy" id="1447944"/>
    <lineage>
        <taxon>Eukaryota</taxon>
        <taxon>Fungi</taxon>
        <taxon>Dikarya</taxon>
        <taxon>Basidiomycota</taxon>
        <taxon>Agaricomycotina</taxon>
        <taxon>Agaricomycetes</taxon>
        <taxon>Agaricomycetidae</taxon>
        <taxon>Agaricales</taxon>
        <taxon>Marasmiineae</taxon>
        <taxon>Omphalotaceae</taxon>
        <taxon>Gymnopus</taxon>
    </lineage>
</organism>
<evidence type="ECO:0000313" key="2">
    <source>
        <dbReference type="EMBL" id="KAE9402436.1"/>
    </source>
</evidence>
<gene>
    <name evidence="2" type="ORF">BT96DRAFT_937231</name>
</gene>